<keyword evidence="2" id="KW-1003">Cell membrane</keyword>
<reference evidence="8" key="2">
    <citation type="submission" date="2023-06" db="EMBL/GenBank/DDBJ databases">
        <title>Probiogenomic evaluation and L lactic producing Weizmannia coaggulans BKMTCR2-2 from tree bark.</title>
        <authorList>
            <person name="Mahittikon J."/>
            <person name="Tanasupawat S."/>
        </authorList>
    </citation>
    <scope>NUCLEOTIDE SEQUENCE</scope>
    <source>
        <strain evidence="8">BKMTCR2-2</strain>
    </source>
</reference>
<dbReference type="OMA" id="LMNKRNR"/>
<dbReference type="Proteomes" id="UP000075288">
    <property type="component" value="Unassembled WGS sequence"/>
</dbReference>
<proteinExistence type="predicted"/>
<evidence type="ECO:0000313" key="7">
    <source>
        <dbReference type="EMBL" id="KYC59730.1"/>
    </source>
</evidence>
<protein>
    <submittedName>
        <fullName evidence="8">Flagellar biosynthetic protein FliO</fullName>
    </submittedName>
</protein>
<accession>A0A150JQZ7</accession>
<evidence type="ECO:0000256" key="6">
    <source>
        <dbReference type="SAM" id="Phobius"/>
    </source>
</evidence>
<evidence type="ECO:0000256" key="3">
    <source>
        <dbReference type="ARBA" id="ARBA00022692"/>
    </source>
</evidence>
<comment type="caution">
    <text evidence="7">The sequence shown here is derived from an EMBL/GenBank/DDBJ whole genome shotgun (WGS) entry which is preliminary data.</text>
</comment>
<name>A0A150JQZ7_HEYCO</name>
<evidence type="ECO:0000313" key="9">
    <source>
        <dbReference type="Proteomes" id="UP000075288"/>
    </source>
</evidence>
<dbReference type="PATRIC" id="fig|1398.26.peg.1387"/>
<dbReference type="GO" id="GO:0016020">
    <property type="term" value="C:membrane"/>
    <property type="evidence" value="ECO:0007669"/>
    <property type="project" value="InterPro"/>
</dbReference>
<organism evidence="7 9">
    <name type="scientific">Heyndrickxia coagulans</name>
    <name type="common">Weizmannia coagulans</name>
    <dbReference type="NCBI Taxonomy" id="1398"/>
    <lineage>
        <taxon>Bacteria</taxon>
        <taxon>Bacillati</taxon>
        <taxon>Bacillota</taxon>
        <taxon>Bacilli</taxon>
        <taxon>Bacillales</taxon>
        <taxon>Bacillaceae</taxon>
        <taxon>Heyndrickxia</taxon>
    </lineage>
</organism>
<keyword evidence="3 6" id="KW-0812">Transmembrane</keyword>
<dbReference type="Proteomes" id="UP001223084">
    <property type="component" value="Unassembled WGS sequence"/>
</dbReference>
<comment type="subcellular location">
    <subcellularLocation>
        <location evidence="1">Cell membrane</location>
    </subcellularLocation>
</comment>
<dbReference type="EMBL" id="JASUZX010000001">
    <property type="protein sequence ID" value="MDL5040506.1"/>
    <property type="molecule type" value="Genomic_DNA"/>
</dbReference>
<evidence type="ECO:0000256" key="1">
    <source>
        <dbReference type="ARBA" id="ARBA00004236"/>
    </source>
</evidence>
<dbReference type="RefSeq" id="WP_013859102.1">
    <property type="nucleotide sequence ID" value="NZ_CP091131.1"/>
</dbReference>
<keyword evidence="5 6" id="KW-0472">Membrane</keyword>
<dbReference type="EMBL" id="LQYG01000107">
    <property type="protein sequence ID" value="KYC59730.1"/>
    <property type="molecule type" value="Genomic_DNA"/>
</dbReference>
<dbReference type="GO" id="GO:0044781">
    <property type="term" value="P:bacterial-type flagellum organization"/>
    <property type="evidence" value="ECO:0007669"/>
    <property type="project" value="InterPro"/>
</dbReference>
<keyword evidence="8" id="KW-0969">Cilium</keyword>
<keyword evidence="4 6" id="KW-1133">Transmembrane helix</keyword>
<reference evidence="7 9" key="1">
    <citation type="submission" date="2016-01" db="EMBL/GenBank/DDBJ databases">
        <title>Genome Sequences of Twelve Sporeforming Bacillus Species Isolated from Foods.</title>
        <authorList>
            <person name="Berendsen E.M."/>
            <person name="Wells-Bennik M.H."/>
            <person name="Krawcyk A.O."/>
            <person name="De Jong A."/>
            <person name="Holsappel S."/>
            <person name="Eijlander R.T."/>
            <person name="Kuipers O.P."/>
        </authorList>
    </citation>
    <scope>NUCLEOTIDE SEQUENCE [LARGE SCALE GENOMIC DNA]</scope>
    <source>
        <strain evidence="7 9">B4098</strain>
    </source>
</reference>
<feature type="transmembrane region" description="Helical" evidence="6">
    <location>
        <begin position="74"/>
        <end position="92"/>
    </location>
</feature>
<keyword evidence="8" id="KW-0282">Flagellum</keyword>
<evidence type="ECO:0000256" key="5">
    <source>
        <dbReference type="ARBA" id="ARBA00023136"/>
    </source>
</evidence>
<dbReference type="AlphaFoldDB" id="A0A150JQZ7"/>
<evidence type="ECO:0000256" key="4">
    <source>
        <dbReference type="ARBA" id="ARBA00022989"/>
    </source>
</evidence>
<keyword evidence="8" id="KW-0966">Cell projection</keyword>
<evidence type="ECO:0000256" key="2">
    <source>
        <dbReference type="ARBA" id="ARBA00022475"/>
    </source>
</evidence>
<gene>
    <name evidence="7" type="ORF">B4098_0104</name>
    <name evidence="8" type="ORF">QN341_05335</name>
</gene>
<evidence type="ECO:0000313" key="8">
    <source>
        <dbReference type="EMBL" id="MDL5040506.1"/>
    </source>
</evidence>
<dbReference type="Pfam" id="PF04347">
    <property type="entry name" value="FliO"/>
    <property type="match status" value="1"/>
</dbReference>
<dbReference type="InterPro" id="IPR022781">
    <property type="entry name" value="Flagellar_biosynth_FliO"/>
</dbReference>
<sequence length="227" mass="25298">MQSQVTKGLVLLGILLYLLYGFPAPGNALAASFNGNVKECIDHPKQCQKQSDGKSESGAKQSETANPAVTFGDIARMILALIFVICLLYFVLKFVNKRSRAYQSSKMIQNFGGTPLGGNKSLQIVKAGDRILILGVGDDVQLVKEIDDEEEVRQFVDQYNKKLEQQLEPRDIATRLIKAVKNRETGAKTEATPFGHLLKSQISAIREERAQAMKELEQREKEKQNDE</sequence>